<evidence type="ECO:0000256" key="6">
    <source>
        <dbReference type="SAM" id="MobiDB-lite"/>
    </source>
</evidence>
<feature type="active site" description="Charge relay system" evidence="5">
    <location>
        <position position="482"/>
    </location>
</feature>
<evidence type="ECO:0000256" key="1">
    <source>
        <dbReference type="ARBA" id="ARBA00011073"/>
    </source>
</evidence>
<dbReference type="GO" id="GO:0004252">
    <property type="term" value="F:serine-type endopeptidase activity"/>
    <property type="evidence" value="ECO:0007669"/>
    <property type="project" value="UniProtKB-UniRule"/>
</dbReference>
<name>A0A6A5YFF9_9PLEO</name>
<keyword evidence="10" id="KW-1185">Reference proteome</keyword>
<dbReference type="InterPro" id="IPR036852">
    <property type="entry name" value="Peptidase_S8/S53_dom_sf"/>
</dbReference>
<dbReference type="PROSITE" id="PS00137">
    <property type="entry name" value="SUBTILASE_HIS"/>
    <property type="match status" value="1"/>
</dbReference>
<dbReference type="InterPro" id="IPR050131">
    <property type="entry name" value="Peptidase_S8_subtilisin-like"/>
</dbReference>
<feature type="active site" description="Charge relay system" evidence="5">
    <location>
        <position position="258"/>
    </location>
</feature>
<organism evidence="9 10">
    <name type="scientific">Lophiotrema nucula</name>
    <dbReference type="NCBI Taxonomy" id="690887"/>
    <lineage>
        <taxon>Eukaryota</taxon>
        <taxon>Fungi</taxon>
        <taxon>Dikarya</taxon>
        <taxon>Ascomycota</taxon>
        <taxon>Pezizomycotina</taxon>
        <taxon>Dothideomycetes</taxon>
        <taxon>Pleosporomycetidae</taxon>
        <taxon>Pleosporales</taxon>
        <taxon>Lophiotremataceae</taxon>
        <taxon>Lophiotrema</taxon>
    </lineage>
</organism>
<evidence type="ECO:0000259" key="8">
    <source>
        <dbReference type="Pfam" id="PF00082"/>
    </source>
</evidence>
<evidence type="ECO:0000256" key="7">
    <source>
        <dbReference type="SAM" id="SignalP"/>
    </source>
</evidence>
<dbReference type="InterPro" id="IPR022398">
    <property type="entry name" value="Peptidase_S8_His-AS"/>
</dbReference>
<dbReference type="PANTHER" id="PTHR43806">
    <property type="entry name" value="PEPTIDASE S8"/>
    <property type="match status" value="1"/>
</dbReference>
<evidence type="ECO:0000313" key="9">
    <source>
        <dbReference type="EMBL" id="KAF2105640.1"/>
    </source>
</evidence>
<proteinExistence type="inferred from homology"/>
<protein>
    <submittedName>
        <fullName evidence="9">Peptidase S8/S53 domain-containing protein</fullName>
    </submittedName>
</protein>
<dbReference type="AlphaFoldDB" id="A0A6A5YFF9"/>
<feature type="chain" id="PRO_5025473529" evidence="7">
    <location>
        <begin position="17"/>
        <end position="652"/>
    </location>
</feature>
<keyword evidence="7" id="KW-0732">Signal</keyword>
<dbReference type="PRINTS" id="PR00723">
    <property type="entry name" value="SUBTILISIN"/>
</dbReference>
<dbReference type="InterPro" id="IPR023828">
    <property type="entry name" value="Peptidase_S8_Ser-AS"/>
</dbReference>
<reference evidence="9" key="1">
    <citation type="journal article" date="2020" name="Stud. Mycol.">
        <title>101 Dothideomycetes genomes: a test case for predicting lifestyles and emergence of pathogens.</title>
        <authorList>
            <person name="Haridas S."/>
            <person name="Albert R."/>
            <person name="Binder M."/>
            <person name="Bloem J."/>
            <person name="Labutti K."/>
            <person name="Salamov A."/>
            <person name="Andreopoulos B."/>
            <person name="Baker S."/>
            <person name="Barry K."/>
            <person name="Bills G."/>
            <person name="Bluhm B."/>
            <person name="Cannon C."/>
            <person name="Castanera R."/>
            <person name="Culley D."/>
            <person name="Daum C."/>
            <person name="Ezra D."/>
            <person name="Gonzalez J."/>
            <person name="Henrissat B."/>
            <person name="Kuo A."/>
            <person name="Liang C."/>
            <person name="Lipzen A."/>
            <person name="Lutzoni F."/>
            <person name="Magnuson J."/>
            <person name="Mondo S."/>
            <person name="Nolan M."/>
            <person name="Ohm R."/>
            <person name="Pangilinan J."/>
            <person name="Park H.-J."/>
            <person name="Ramirez L."/>
            <person name="Alfaro M."/>
            <person name="Sun H."/>
            <person name="Tritt A."/>
            <person name="Yoshinaga Y."/>
            <person name="Zwiers L.-H."/>
            <person name="Turgeon B."/>
            <person name="Goodwin S."/>
            <person name="Spatafora J."/>
            <person name="Crous P."/>
            <person name="Grigoriev I."/>
        </authorList>
    </citation>
    <scope>NUCLEOTIDE SEQUENCE</scope>
    <source>
        <strain evidence="9">CBS 627.86</strain>
    </source>
</reference>
<evidence type="ECO:0000256" key="2">
    <source>
        <dbReference type="ARBA" id="ARBA00022670"/>
    </source>
</evidence>
<feature type="signal peptide" evidence="7">
    <location>
        <begin position="1"/>
        <end position="16"/>
    </location>
</feature>
<dbReference type="PROSITE" id="PS00138">
    <property type="entry name" value="SUBTILASE_SER"/>
    <property type="match status" value="1"/>
</dbReference>
<evidence type="ECO:0000313" key="10">
    <source>
        <dbReference type="Proteomes" id="UP000799770"/>
    </source>
</evidence>
<keyword evidence="4 5" id="KW-0720">Serine protease</keyword>
<dbReference type="GO" id="GO:0006508">
    <property type="term" value="P:proteolysis"/>
    <property type="evidence" value="ECO:0007669"/>
    <property type="project" value="UniProtKB-KW"/>
</dbReference>
<feature type="domain" description="Peptidase S8/S53" evidence="8">
    <location>
        <begin position="249"/>
        <end position="511"/>
    </location>
</feature>
<feature type="region of interest" description="Disordered" evidence="6">
    <location>
        <begin position="284"/>
        <end position="310"/>
    </location>
</feature>
<feature type="compositionally biased region" description="Basic and acidic residues" evidence="6">
    <location>
        <begin position="291"/>
        <end position="306"/>
    </location>
</feature>
<evidence type="ECO:0000256" key="5">
    <source>
        <dbReference type="PROSITE-ProRule" id="PRU01240"/>
    </source>
</evidence>
<feature type="region of interest" description="Disordered" evidence="6">
    <location>
        <begin position="83"/>
        <end position="107"/>
    </location>
</feature>
<sequence length="652" mass="71913">MRLFTPIFLSIGLALSISFPDSPASSMQYNVYPTDDAAPDVLLETESFLQTVSTSVVPTRDHNLLVSWRVDLANDEDVADIRSHTGVKGVERPNAPPPGHSSETKRDDAPVKKWIAFVKDPKNLEEVNSTRTWLAENIKDQKTKVVELKDRDKNVEMFTRLTFDDDKLEEAKKQPGIKVLEQDFPMEAHRAVAETAKSWFSTVRENSKFAKRGDLSWMKQMEAPKDLTIDSQYDKQKLTNNFVFEQRAGGGVFIYVIDRGVEVHVKTKGSEEFHYVDPAEFPNFQSSASRDASEDADRDSDLRDTGHGTPVASKALGITHGIAKKATLIPVKVLPESGCLIEALDLILQDLEDEDDGHPERAAKSVVLMSMGIDESWPDPDTAKQSETGTKLTTRLKSITDLGVPIVFSSGNKAKEGRLKIDTFPQILEDPNLPIINVGGADDNGNANDFSQGGDQLTISAPGTAKVHYKTDDQDGDAPGTSIAAPAVAGIIATYLNYDPPPWGQVDVKQRVAKIKEFIKDPKSSWKRGDVNMIWNGADSKAHDSAKPVPWGKCTFYQSPNVAPTSAHYTIVGAGWLSENNGGEEPLRKSLVDKQLVSDDPDAVQFEYKSGDDGREWDMRFQTTTDTETKVQDSIREVANYPGFGPKCEITV</sequence>
<dbReference type="Proteomes" id="UP000799770">
    <property type="component" value="Unassembled WGS sequence"/>
</dbReference>
<dbReference type="Gene3D" id="3.40.50.200">
    <property type="entry name" value="Peptidase S8/S53 domain"/>
    <property type="match status" value="1"/>
</dbReference>
<keyword evidence="2 5" id="KW-0645">Protease</keyword>
<dbReference type="InterPro" id="IPR000209">
    <property type="entry name" value="Peptidase_S8/S53_dom"/>
</dbReference>
<dbReference type="EMBL" id="ML977375">
    <property type="protein sequence ID" value="KAF2105640.1"/>
    <property type="molecule type" value="Genomic_DNA"/>
</dbReference>
<dbReference type="OrthoDB" id="1896086at2759"/>
<accession>A0A6A5YFF9</accession>
<evidence type="ECO:0000256" key="3">
    <source>
        <dbReference type="ARBA" id="ARBA00022801"/>
    </source>
</evidence>
<keyword evidence="3 5" id="KW-0378">Hydrolase</keyword>
<gene>
    <name evidence="9" type="ORF">BDV96DRAFT_655412</name>
</gene>
<dbReference type="PANTHER" id="PTHR43806:SF11">
    <property type="entry name" value="CEREVISIN-RELATED"/>
    <property type="match status" value="1"/>
</dbReference>
<dbReference type="InterPro" id="IPR015500">
    <property type="entry name" value="Peptidase_S8_subtilisin-rel"/>
</dbReference>
<comment type="similarity">
    <text evidence="1 5">Belongs to the peptidase S8 family.</text>
</comment>
<dbReference type="PROSITE" id="PS51892">
    <property type="entry name" value="SUBTILASE"/>
    <property type="match status" value="1"/>
</dbReference>
<dbReference type="Pfam" id="PF00082">
    <property type="entry name" value="Peptidase_S8"/>
    <property type="match status" value="1"/>
</dbReference>
<evidence type="ECO:0000256" key="4">
    <source>
        <dbReference type="ARBA" id="ARBA00022825"/>
    </source>
</evidence>
<dbReference type="SUPFAM" id="SSF52743">
    <property type="entry name" value="Subtilisin-like"/>
    <property type="match status" value="1"/>
</dbReference>
<feature type="active site" description="Charge relay system" evidence="5">
    <location>
        <position position="307"/>
    </location>
</feature>